<dbReference type="EMBL" id="RBAM01000074">
    <property type="protein sequence ID" value="RKN56568.1"/>
    <property type="molecule type" value="Genomic_DNA"/>
</dbReference>
<organism evidence="1 2">
    <name type="scientific">Streptomyces klenkii</name>
    <dbReference type="NCBI Taxonomy" id="1420899"/>
    <lineage>
        <taxon>Bacteria</taxon>
        <taxon>Bacillati</taxon>
        <taxon>Actinomycetota</taxon>
        <taxon>Actinomycetes</taxon>
        <taxon>Kitasatosporales</taxon>
        <taxon>Streptomycetaceae</taxon>
        <taxon>Streptomyces</taxon>
    </lineage>
</organism>
<accession>A0A3B0A6P6</accession>
<evidence type="ECO:0000313" key="2">
    <source>
        <dbReference type="Proteomes" id="UP000270343"/>
    </source>
</evidence>
<reference evidence="1 2" key="1">
    <citation type="journal article" date="2015" name="Antonie Van Leeuwenhoek">
        <title>Streptomyces klenkii sp. nov., isolated from deep marine sediment.</title>
        <authorList>
            <person name="Veyisoglu A."/>
            <person name="Sahin N."/>
        </authorList>
    </citation>
    <scope>NUCLEOTIDE SEQUENCE [LARGE SCALE GENOMIC DNA]</scope>
    <source>
        <strain evidence="1 2">KCTC 29202</strain>
    </source>
</reference>
<feature type="non-terminal residue" evidence="1">
    <location>
        <position position="1"/>
    </location>
</feature>
<dbReference type="AlphaFoldDB" id="A0A3B0A6P6"/>
<proteinExistence type="predicted"/>
<name>A0A3B0A6P6_9ACTN</name>
<gene>
    <name evidence="1" type="ORF">D7231_34690</name>
</gene>
<evidence type="ECO:0000313" key="1">
    <source>
        <dbReference type="EMBL" id="RKN56568.1"/>
    </source>
</evidence>
<dbReference type="Proteomes" id="UP000270343">
    <property type="component" value="Unassembled WGS sequence"/>
</dbReference>
<keyword evidence="2" id="KW-1185">Reference proteome</keyword>
<comment type="caution">
    <text evidence="1">The sequence shown here is derived from an EMBL/GenBank/DDBJ whole genome shotgun (WGS) entry which is preliminary data.</text>
</comment>
<sequence length="63" mass="6762">LGFSLTELRDLDHPVLSEVLAELRERVTEPPEGGGGGAQLGTVMGFTQFDQFYSGPPNKPSKS</sequence>
<protein>
    <submittedName>
        <fullName evidence="1">Uncharacterized protein</fullName>
    </submittedName>
</protein>